<evidence type="ECO:0000256" key="3">
    <source>
        <dbReference type="ARBA" id="ARBA00038502"/>
    </source>
</evidence>
<dbReference type="InterPro" id="IPR000182">
    <property type="entry name" value="GNAT_dom"/>
</dbReference>
<evidence type="ECO:0000259" key="4">
    <source>
        <dbReference type="PROSITE" id="PS51186"/>
    </source>
</evidence>
<dbReference type="EC" id="2.3.-.-" evidence="5"/>
<dbReference type="PANTHER" id="PTHR43792:SF8">
    <property type="entry name" value="[RIBOSOMAL PROTEIN US5]-ALANINE N-ACETYLTRANSFERASE"/>
    <property type="match status" value="1"/>
</dbReference>
<dbReference type="RefSeq" id="WP_377349461.1">
    <property type="nucleotide sequence ID" value="NZ_JBHLTP010000012.1"/>
</dbReference>
<dbReference type="SUPFAM" id="SSF55729">
    <property type="entry name" value="Acyl-CoA N-acyltransferases (Nat)"/>
    <property type="match status" value="1"/>
</dbReference>
<keyword evidence="2 5" id="KW-0012">Acyltransferase</keyword>
<keyword evidence="6" id="KW-1185">Reference proteome</keyword>
<dbReference type="InterPro" id="IPR016181">
    <property type="entry name" value="Acyl_CoA_acyltransferase"/>
</dbReference>
<dbReference type="EMBL" id="JBHLTP010000012">
    <property type="protein sequence ID" value="MFC0524911.1"/>
    <property type="molecule type" value="Genomic_DNA"/>
</dbReference>
<evidence type="ECO:0000313" key="6">
    <source>
        <dbReference type="Proteomes" id="UP001589836"/>
    </source>
</evidence>
<dbReference type="Gene3D" id="3.40.630.30">
    <property type="match status" value="1"/>
</dbReference>
<feature type="domain" description="N-acetyltransferase" evidence="4">
    <location>
        <begin position="3"/>
        <end position="169"/>
    </location>
</feature>
<proteinExistence type="inferred from homology"/>
<dbReference type="Pfam" id="PF13302">
    <property type="entry name" value="Acetyltransf_3"/>
    <property type="match status" value="1"/>
</dbReference>
<evidence type="ECO:0000313" key="5">
    <source>
        <dbReference type="EMBL" id="MFC0524911.1"/>
    </source>
</evidence>
<sequence>MDITVDSLTYEDSKPLFDFEYNNRAYFEKMVPSRGNTYYQYETFLKQQIAILHEQEQGIAYFYLIKDRGGNILGRMNLVNIDRIHHTGYIGYRMGEEHTGQGVAQKALLLFMNTIKHKGISLVYAKTTTNNIASQRILEKNDFSKVEHNDERFEMNGEAVKFVHYKRYL</sequence>
<protein>
    <submittedName>
        <fullName evidence="5">GNAT family N-acetyltransferase</fullName>
        <ecNumber evidence="5">2.3.-.-</ecNumber>
    </submittedName>
</protein>
<dbReference type="GO" id="GO:0016746">
    <property type="term" value="F:acyltransferase activity"/>
    <property type="evidence" value="ECO:0007669"/>
    <property type="project" value="UniProtKB-KW"/>
</dbReference>
<keyword evidence="1 5" id="KW-0808">Transferase</keyword>
<dbReference type="Proteomes" id="UP001589836">
    <property type="component" value="Unassembled WGS sequence"/>
</dbReference>
<dbReference type="PANTHER" id="PTHR43792">
    <property type="entry name" value="GNAT FAMILY, PUTATIVE (AFU_ORTHOLOGUE AFUA_3G00765)-RELATED-RELATED"/>
    <property type="match status" value="1"/>
</dbReference>
<comment type="similarity">
    <text evidence="3">Belongs to the acetyltransferase family. RimJ subfamily.</text>
</comment>
<dbReference type="PROSITE" id="PS51186">
    <property type="entry name" value="GNAT"/>
    <property type="match status" value="1"/>
</dbReference>
<name>A0ABV6LR66_9BACI</name>
<comment type="caution">
    <text evidence="5">The sequence shown here is derived from an EMBL/GenBank/DDBJ whole genome shotgun (WGS) entry which is preliminary data.</text>
</comment>
<reference evidence="5 6" key="1">
    <citation type="submission" date="2024-09" db="EMBL/GenBank/DDBJ databases">
        <authorList>
            <person name="Sun Q."/>
            <person name="Mori K."/>
        </authorList>
    </citation>
    <scope>NUCLEOTIDE SEQUENCE [LARGE SCALE GENOMIC DNA]</scope>
    <source>
        <strain evidence="5 6">NCAIM B.02529</strain>
    </source>
</reference>
<evidence type="ECO:0000256" key="2">
    <source>
        <dbReference type="ARBA" id="ARBA00023315"/>
    </source>
</evidence>
<dbReference type="InterPro" id="IPR051531">
    <property type="entry name" value="N-acetyltransferase"/>
</dbReference>
<gene>
    <name evidence="5" type="ORF">ACFFGV_15135</name>
</gene>
<organism evidence="5 6">
    <name type="scientific">Pontibacillus salicampi</name>
    <dbReference type="NCBI Taxonomy" id="1449801"/>
    <lineage>
        <taxon>Bacteria</taxon>
        <taxon>Bacillati</taxon>
        <taxon>Bacillota</taxon>
        <taxon>Bacilli</taxon>
        <taxon>Bacillales</taxon>
        <taxon>Bacillaceae</taxon>
        <taxon>Pontibacillus</taxon>
    </lineage>
</organism>
<evidence type="ECO:0000256" key="1">
    <source>
        <dbReference type="ARBA" id="ARBA00022679"/>
    </source>
</evidence>
<accession>A0ABV6LR66</accession>